<accession>A0AAJ0GE98</accession>
<comment type="caution">
    <text evidence="2">The sequence shown here is derived from an EMBL/GenBank/DDBJ whole genome shotgun (WGS) entry which is preliminary data.</text>
</comment>
<feature type="compositionally biased region" description="Basic residues" evidence="1">
    <location>
        <begin position="197"/>
        <end position="209"/>
    </location>
</feature>
<reference evidence="2" key="1">
    <citation type="submission" date="2023-04" db="EMBL/GenBank/DDBJ databases">
        <title>Black Yeasts Isolated from many extreme environments.</title>
        <authorList>
            <person name="Coleine C."/>
            <person name="Stajich J.E."/>
            <person name="Selbmann L."/>
        </authorList>
    </citation>
    <scope>NUCLEOTIDE SEQUENCE</scope>
    <source>
        <strain evidence="2">CCFEE 5312</strain>
    </source>
</reference>
<evidence type="ECO:0000313" key="2">
    <source>
        <dbReference type="EMBL" id="KAK3055854.1"/>
    </source>
</evidence>
<dbReference type="AlphaFoldDB" id="A0AAJ0GE98"/>
<name>A0AAJ0GE98_9PEZI</name>
<evidence type="ECO:0000313" key="3">
    <source>
        <dbReference type="Proteomes" id="UP001271007"/>
    </source>
</evidence>
<sequence>MPYCANGVPFVDGRIEIDPRHSIEREWTYRNPSNGFVSKYYGMLIAIRGPFIVIRWEGGQVELPSTELSQGELDRLDATGQVPFEVMNWTRCWSWPEPVVGEKRKRGEGDVVESIEKADGGREEAVVEAKETVVEAKETVVEAKETDAEVKETVVECTGAKDGGSGEVECAESTGAADAADDGYKWTVQSQKVAVAHAKRAGRDNRKKSKLEEAGDQRARLDEANEQNGIASMDWAYVPDE</sequence>
<keyword evidence="3" id="KW-1185">Reference proteome</keyword>
<organism evidence="2 3">
    <name type="scientific">Extremus antarcticus</name>
    <dbReference type="NCBI Taxonomy" id="702011"/>
    <lineage>
        <taxon>Eukaryota</taxon>
        <taxon>Fungi</taxon>
        <taxon>Dikarya</taxon>
        <taxon>Ascomycota</taxon>
        <taxon>Pezizomycotina</taxon>
        <taxon>Dothideomycetes</taxon>
        <taxon>Dothideomycetidae</taxon>
        <taxon>Mycosphaerellales</taxon>
        <taxon>Extremaceae</taxon>
        <taxon>Extremus</taxon>
    </lineage>
</organism>
<dbReference type="EMBL" id="JAWDJX010000007">
    <property type="protein sequence ID" value="KAK3055854.1"/>
    <property type="molecule type" value="Genomic_DNA"/>
</dbReference>
<protein>
    <submittedName>
        <fullName evidence="2">Uncharacterized protein</fullName>
    </submittedName>
</protein>
<evidence type="ECO:0000256" key="1">
    <source>
        <dbReference type="SAM" id="MobiDB-lite"/>
    </source>
</evidence>
<dbReference type="Proteomes" id="UP001271007">
    <property type="component" value="Unassembled WGS sequence"/>
</dbReference>
<feature type="compositionally biased region" description="Basic and acidic residues" evidence="1">
    <location>
        <begin position="210"/>
        <end position="223"/>
    </location>
</feature>
<feature type="region of interest" description="Disordered" evidence="1">
    <location>
        <begin position="197"/>
        <end position="241"/>
    </location>
</feature>
<proteinExistence type="predicted"/>
<gene>
    <name evidence="2" type="ORF">LTR09_003088</name>
</gene>